<feature type="region of interest" description="Disordered" evidence="1">
    <location>
        <begin position="16"/>
        <end position="38"/>
    </location>
</feature>
<evidence type="ECO:0000313" key="4">
    <source>
        <dbReference type="Proteomes" id="UP000008311"/>
    </source>
</evidence>
<keyword evidence="4" id="KW-1185">Reference proteome</keyword>
<dbReference type="PANTHER" id="PTHR42678:SF25">
    <property type="entry name" value="AMIDASE C869.01"/>
    <property type="match status" value="1"/>
</dbReference>
<dbReference type="Proteomes" id="UP000008311">
    <property type="component" value="Unassembled WGS sequence"/>
</dbReference>
<sequence>MINPLLRSVIEINPDAQNQAGKADEERRKNNDQGGSRYLGELHGIPVLIKDIIATKDKMNTTAGSYALLGAVAPRDAGVVEKLRKARASLSEWYNFAL</sequence>
<proteinExistence type="predicted"/>
<dbReference type="Pfam" id="PF01425">
    <property type="entry name" value="Amidase"/>
    <property type="match status" value="1"/>
</dbReference>
<evidence type="ECO:0000313" key="3">
    <source>
        <dbReference type="EMBL" id="EEF34107.1"/>
    </source>
</evidence>
<dbReference type="eggNOG" id="KOG1211">
    <property type="taxonomic scope" value="Eukaryota"/>
</dbReference>
<evidence type="ECO:0000256" key="1">
    <source>
        <dbReference type="SAM" id="MobiDB-lite"/>
    </source>
</evidence>
<feature type="domain" description="Amidase" evidence="2">
    <location>
        <begin position="3"/>
        <end position="87"/>
    </location>
</feature>
<dbReference type="InterPro" id="IPR036928">
    <property type="entry name" value="AS_sf"/>
</dbReference>
<dbReference type="Gene3D" id="3.90.1300.10">
    <property type="entry name" value="Amidase signature (AS) domain"/>
    <property type="match status" value="1"/>
</dbReference>
<feature type="compositionally biased region" description="Basic and acidic residues" evidence="1">
    <location>
        <begin position="22"/>
        <end position="31"/>
    </location>
</feature>
<dbReference type="PANTHER" id="PTHR42678">
    <property type="entry name" value="AMIDASE"/>
    <property type="match status" value="1"/>
</dbReference>
<dbReference type="InterPro" id="IPR023631">
    <property type="entry name" value="Amidase_dom"/>
</dbReference>
<accession>B9SQK0</accession>
<protein>
    <submittedName>
        <fullName evidence="3">Amidase, putative</fullName>
    </submittedName>
</protein>
<organism evidence="3 4">
    <name type="scientific">Ricinus communis</name>
    <name type="common">Castor bean</name>
    <dbReference type="NCBI Taxonomy" id="3988"/>
    <lineage>
        <taxon>Eukaryota</taxon>
        <taxon>Viridiplantae</taxon>
        <taxon>Streptophyta</taxon>
        <taxon>Embryophyta</taxon>
        <taxon>Tracheophyta</taxon>
        <taxon>Spermatophyta</taxon>
        <taxon>Magnoliopsida</taxon>
        <taxon>eudicotyledons</taxon>
        <taxon>Gunneridae</taxon>
        <taxon>Pentapetalae</taxon>
        <taxon>rosids</taxon>
        <taxon>fabids</taxon>
        <taxon>Malpighiales</taxon>
        <taxon>Euphorbiaceae</taxon>
        <taxon>Acalyphoideae</taxon>
        <taxon>Acalypheae</taxon>
        <taxon>Ricinus</taxon>
    </lineage>
</organism>
<dbReference type="STRING" id="3988.B9SQK0"/>
<evidence type="ECO:0000259" key="2">
    <source>
        <dbReference type="Pfam" id="PF01425"/>
    </source>
</evidence>
<name>B9SQK0_RICCO</name>
<dbReference type="AlphaFoldDB" id="B9SQK0"/>
<dbReference type="SUPFAM" id="SSF75304">
    <property type="entry name" value="Amidase signature (AS) enzymes"/>
    <property type="match status" value="1"/>
</dbReference>
<gene>
    <name evidence="3" type="ORF">RCOM_0739080</name>
</gene>
<dbReference type="InParanoid" id="B9SQK0"/>
<dbReference type="EMBL" id="EQ974087">
    <property type="protein sequence ID" value="EEF34107.1"/>
    <property type="molecule type" value="Genomic_DNA"/>
</dbReference>
<reference evidence="4" key="1">
    <citation type="journal article" date="2010" name="Nat. Biotechnol.">
        <title>Draft genome sequence of the oilseed species Ricinus communis.</title>
        <authorList>
            <person name="Chan A.P."/>
            <person name="Crabtree J."/>
            <person name="Zhao Q."/>
            <person name="Lorenzi H."/>
            <person name="Orvis J."/>
            <person name="Puiu D."/>
            <person name="Melake-Berhan A."/>
            <person name="Jones K.M."/>
            <person name="Redman J."/>
            <person name="Chen G."/>
            <person name="Cahoon E.B."/>
            <person name="Gedil M."/>
            <person name="Stanke M."/>
            <person name="Haas B.J."/>
            <person name="Wortman J.R."/>
            <person name="Fraser-Liggett C.M."/>
            <person name="Ravel J."/>
            <person name="Rabinowicz P.D."/>
        </authorList>
    </citation>
    <scope>NUCLEOTIDE SEQUENCE [LARGE SCALE GENOMIC DNA]</scope>
    <source>
        <strain evidence="4">cv. Hale</strain>
    </source>
</reference>